<dbReference type="EMBL" id="AZEX01000029">
    <property type="protein sequence ID" value="KRL60951.1"/>
    <property type="molecule type" value="Genomic_DNA"/>
</dbReference>
<evidence type="ECO:0000259" key="1">
    <source>
        <dbReference type="Pfam" id="PF00210"/>
    </source>
</evidence>
<dbReference type="InterPro" id="IPR012347">
    <property type="entry name" value="Ferritin-like"/>
</dbReference>
<dbReference type="Proteomes" id="UP000051264">
    <property type="component" value="Unassembled WGS sequence"/>
</dbReference>
<dbReference type="OrthoDB" id="9797023at2"/>
<accession>A0A0R1RUZ4</accession>
<evidence type="ECO:0000313" key="2">
    <source>
        <dbReference type="EMBL" id="KRL60951.1"/>
    </source>
</evidence>
<name>A0A0R1RUZ4_9LACO</name>
<dbReference type="Gene3D" id="1.20.1260.10">
    <property type="match status" value="1"/>
</dbReference>
<dbReference type="InterPro" id="IPR008331">
    <property type="entry name" value="Ferritin_DPS_dom"/>
</dbReference>
<dbReference type="eggNOG" id="COG0783">
    <property type="taxonomic scope" value="Bacteria"/>
</dbReference>
<protein>
    <submittedName>
        <fullName evidence="2">DpsB</fullName>
    </submittedName>
</protein>
<dbReference type="GO" id="GO:0008199">
    <property type="term" value="F:ferric iron binding"/>
    <property type="evidence" value="ECO:0007669"/>
    <property type="project" value="InterPro"/>
</dbReference>
<dbReference type="InterPro" id="IPR009078">
    <property type="entry name" value="Ferritin-like_SF"/>
</dbReference>
<dbReference type="SUPFAM" id="SSF47240">
    <property type="entry name" value="Ferritin-like"/>
    <property type="match status" value="1"/>
</dbReference>
<dbReference type="Pfam" id="PF00210">
    <property type="entry name" value="Ferritin"/>
    <property type="match status" value="1"/>
</dbReference>
<sequence>MDKTTIETKYQAEIKQADVDHHTPTAGAMIGHIMANLAIEQRKLQQMEWYATSMTSLAFKNILADLLVENGVLLERTAQRLLDEGEVIPTTTAEYQEYGMLTEDARIKYWTPAMMTTELVADYRTANLFVTRAIKLAQKENRLALANELIDLLGRNQHQIRVLQSLLNLTPQDGLEEDDD</sequence>
<proteinExistence type="predicted"/>
<dbReference type="STRING" id="1423747.FC69_GL001047"/>
<comment type="caution">
    <text evidence="2">The sequence shown here is derived from an EMBL/GenBank/DDBJ whole genome shotgun (WGS) entry which is preliminary data.</text>
</comment>
<dbReference type="PATRIC" id="fig|1423747.3.peg.1069"/>
<dbReference type="AlphaFoldDB" id="A0A0R1RUZ4"/>
<gene>
    <name evidence="2" type="ORF">FC69_GL001047</name>
</gene>
<organism evidence="2 3">
    <name type="scientific">Latilactobacillus fuchuensis DSM 14340 = JCM 11249</name>
    <dbReference type="NCBI Taxonomy" id="1423747"/>
    <lineage>
        <taxon>Bacteria</taxon>
        <taxon>Bacillati</taxon>
        <taxon>Bacillota</taxon>
        <taxon>Bacilli</taxon>
        <taxon>Lactobacillales</taxon>
        <taxon>Lactobacillaceae</taxon>
        <taxon>Latilactobacillus</taxon>
    </lineage>
</organism>
<evidence type="ECO:0000313" key="3">
    <source>
        <dbReference type="Proteomes" id="UP000051264"/>
    </source>
</evidence>
<dbReference type="RefSeq" id="WP_025083988.1">
    <property type="nucleotide sequence ID" value="NZ_AZEX01000029.1"/>
</dbReference>
<feature type="domain" description="Ferritin/DPS" evidence="1">
    <location>
        <begin position="43"/>
        <end position="170"/>
    </location>
</feature>
<reference evidence="2 3" key="1">
    <citation type="journal article" date="2015" name="Genome Announc.">
        <title>Expanding the biotechnology potential of lactobacilli through comparative genomics of 213 strains and associated genera.</title>
        <authorList>
            <person name="Sun Z."/>
            <person name="Harris H.M."/>
            <person name="McCann A."/>
            <person name="Guo C."/>
            <person name="Argimon S."/>
            <person name="Zhang W."/>
            <person name="Yang X."/>
            <person name="Jeffery I.B."/>
            <person name="Cooney J.C."/>
            <person name="Kagawa T.F."/>
            <person name="Liu W."/>
            <person name="Song Y."/>
            <person name="Salvetti E."/>
            <person name="Wrobel A."/>
            <person name="Rasinkangas P."/>
            <person name="Parkhill J."/>
            <person name="Rea M.C."/>
            <person name="O'Sullivan O."/>
            <person name="Ritari J."/>
            <person name="Douillard F.P."/>
            <person name="Paul Ross R."/>
            <person name="Yang R."/>
            <person name="Briner A.E."/>
            <person name="Felis G.E."/>
            <person name="de Vos W.M."/>
            <person name="Barrangou R."/>
            <person name="Klaenhammer T.R."/>
            <person name="Caufield P.W."/>
            <person name="Cui Y."/>
            <person name="Zhang H."/>
            <person name="O'Toole P.W."/>
        </authorList>
    </citation>
    <scope>NUCLEOTIDE SEQUENCE [LARGE SCALE GENOMIC DNA]</scope>
    <source>
        <strain evidence="2 3">DSM 14340</strain>
    </source>
</reference>